<dbReference type="InterPro" id="IPR000594">
    <property type="entry name" value="ThiF_NAD_FAD-bd"/>
</dbReference>
<dbReference type="GO" id="GO:0016779">
    <property type="term" value="F:nucleotidyltransferase activity"/>
    <property type="evidence" value="ECO:0007669"/>
    <property type="project" value="TreeGrafter"/>
</dbReference>
<accession>A1VVA2</accession>
<dbReference type="SUPFAM" id="SSF69572">
    <property type="entry name" value="Activating enzymes of the ubiquitin-like proteins"/>
    <property type="match status" value="1"/>
</dbReference>
<dbReference type="CDD" id="cd01483">
    <property type="entry name" value="E1_enzyme_family"/>
    <property type="match status" value="1"/>
</dbReference>
<feature type="domain" description="THIF-type NAD/FAD binding fold" evidence="1">
    <location>
        <begin position="13"/>
        <end position="238"/>
    </location>
</feature>
<dbReference type="OrthoDB" id="5298642at2"/>
<geneLocation type="plasmid" evidence="2 3">
    <name>pPNAP01</name>
</geneLocation>
<dbReference type="PANTHER" id="PTHR10953">
    <property type="entry name" value="UBIQUITIN-ACTIVATING ENZYME E1"/>
    <property type="match status" value="1"/>
</dbReference>
<dbReference type="GO" id="GO:0008641">
    <property type="term" value="F:ubiquitin-like modifier activating enzyme activity"/>
    <property type="evidence" value="ECO:0007669"/>
    <property type="project" value="InterPro"/>
</dbReference>
<organism evidence="2 3">
    <name type="scientific">Polaromonas naphthalenivorans (strain CJ2)</name>
    <dbReference type="NCBI Taxonomy" id="365044"/>
    <lineage>
        <taxon>Bacteria</taxon>
        <taxon>Pseudomonadati</taxon>
        <taxon>Pseudomonadota</taxon>
        <taxon>Betaproteobacteria</taxon>
        <taxon>Burkholderiales</taxon>
        <taxon>Comamonadaceae</taxon>
        <taxon>Polaromonas</taxon>
    </lineage>
</organism>
<protein>
    <submittedName>
        <fullName evidence="2">UBA/THIF-type NAD/FAD binding protein</fullName>
    </submittedName>
</protein>
<reference evidence="3" key="1">
    <citation type="journal article" date="2009" name="Environ. Microbiol.">
        <title>The genome of Polaromonas naphthalenivorans strain CJ2, isolated from coal tar-contaminated sediment, reveals physiological and metabolic versatility and evolution through extensive horizontal gene transfer.</title>
        <authorList>
            <person name="Yagi J.M."/>
            <person name="Sims D."/>
            <person name="Brettin T."/>
            <person name="Bruce D."/>
            <person name="Madsen E.L."/>
        </authorList>
    </citation>
    <scope>NUCLEOTIDE SEQUENCE [LARGE SCALE GENOMIC DNA]</scope>
    <source>
        <strain evidence="3">CJ2</strain>
        <plasmid evidence="3">Plasmid pPNAP01</plasmid>
    </source>
</reference>
<dbReference type="RefSeq" id="WP_011797953.1">
    <property type="nucleotide sequence ID" value="NC_008757.1"/>
</dbReference>
<dbReference type="GO" id="GO:0004792">
    <property type="term" value="F:thiosulfate-cyanide sulfurtransferase activity"/>
    <property type="evidence" value="ECO:0007669"/>
    <property type="project" value="TreeGrafter"/>
</dbReference>
<dbReference type="InterPro" id="IPR045886">
    <property type="entry name" value="ThiF/MoeB/HesA"/>
</dbReference>
<dbReference type="KEGG" id="pna:Pnap_4298"/>
<dbReference type="Gene3D" id="3.40.50.720">
    <property type="entry name" value="NAD(P)-binding Rossmann-like Domain"/>
    <property type="match status" value="1"/>
</dbReference>
<dbReference type="GO" id="GO:0005737">
    <property type="term" value="C:cytoplasm"/>
    <property type="evidence" value="ECO:0007669"/>
    <property type="project" value="TreeGrafter"/>
</dbReference>
<dbReference type="Pfam" id="PF00899">
    <property type="entry name" value="ThiF"/>
    <property type="match status" value="1"/>
</dbReference>
<dbReference type="InterPro" id="IPR035985">
    <property type="entry name" value="Ubiquitin-activating_enz"/>
</dbReference>
<dbReference type="AlphaFoldDB" id="A1VVA2"/>
<evidence type="ECO:0000313" key="2">
    <source>
        <dbReference type="EMBL" id="ABM39580.1"/>
    </source>
</evidence>
<sequence length="281" mass="30676">MKHKVHPELIRRAINVVVIGAGGTGSRVIEGLACLHRAIKAKGHPFGLKVSVIDPDTVSEANVGRQAFYPCDVGHSKAHTLVNRVNMALNGEAVWTAYCEMVTLQTDLSSADIVIGAVDNRKARLAILRSLENVSSGNRYWLDLGNRISDGQVILGEVTSRKRKTDDPERLPHAGELYPELIDPAMEPSDDVPSCSLAEALEKQALFINPAVCVQAMNLLWLLLTKGELEIHGAFINLEFGTVLPLRVDPQQWARFGVVRNGKRQKVVRPSAQKIKAAATA</sequence>
<dbReference type="HOGENOM" id="CLU_070016_0_0_4"/>
<keyword evidence="3" id="KW-1185">Reference proteome</keyword>
<keyword evidence="2" id="KW-0614">Plasmid</keyword>
<dbReference type="PANTHER" id="PTHR10953:SF247">
    <property type="entry name" value="SLL6053 PROTEIN"/>
    <property type="match status" value="1"/>
</dbReference>
<dbReference type="InterPro" id="IPR022500">
    <property type="entry name" value="PRTRC_ThiF"/>
</dbReference>
<evidence type="ECO:0000259" key="1">
    <source>
        <dbReference type="Pfam" id="PF00899"/>
    </source>
</evidence>
<evidence type="ECO:0000313" key="3">
    <source>
        <dbReference type="Proteomes" id="UP000000644"/>
    </source>
</evidence>
<proteinExistence type="predicted"/>
<gene>
    <name evidence="2" type="ordered locus">Pnap_4298</name>
</gene>
<dbReference type="Proteomes" id="UP000000644">
    <property type="component" value="Plasmid pPNAP01"/>
</dbReference>
<dbReference type="NCBIfam" id="TIGR03736">
    <property type="entry name" value="PRTRC_ThiF"/>
    <property type="match status" value="1"/>
</dbReference>
<name>A1VVA2_POLNA</name>
<dbReference type="EMBL" id="CP000530">
    <property type="protein sequence ID" value="ABM39580.1"/>
    <property type="molecule type" value="Genomic_DNA"/>
</dbReference>